<dbReference type="SUPFAM" id="SSF48403">
    <property type="entry name" value="Ankyrin repeat"/>
    <property type="match status" value="1"/>
</dbReference>
<evidence type="ECO:0000256" key="1">
    <source>
        <dbReference type="ARBA" id="ARBA00004413"/>
    </source>
</evidence>
<dbReference type="Pfam" id="PF12796">
    <property type="entry name" value="Ank_2"/>
    <property type="match status" value="1"/>
</dbReference>
<organism evidence="5 6">
    <name type="scientific">Acacia crassicarpa</name>
    <name type="common">northern wattle</name>
    <dbReference type="NCBI Taxonomy" id="499986"/>
    <lineage>
        <taxon>Eukaryota</taxon>
        <taxon>Viridiplantae</taxon>
        <taxon>Streptophyta</taxon>
        <taxon>Embryophyta</taxon>
        <taxon>Tracheophyta</taxon>
        <taxon>Spermatophyta</taxon>
        <taxon>Magnoliopsida</taxon>
        <taxon>eudicotyledons</taxon>
        <taxon>Gunneridae</taxon>
        <taxon>Pentapetalae</taxon>
        <taxon>rosids</taxon>
        <taxon>fabids</taxon>
        <taxon>Fabales</taxon>
        <taxon>Fabaceae</taxon>
        <taxon>Caesalpinioideae</taxon>
        <taxon>mimosoid clade</taxon>
        <taxon>Acacieae</taxon>
        <taxon>Acacia</taxon>
    </lineage>
</organism>
<feature type="transmembrane region" description="Helical" evidence="3">
    <location>
        <begin position="560"/>
        <end position="582"/>
    </location>
</feature>
<dbReference type="SMART" id="SM00248">
    <property type="entry name" value="ANK"/>
    <property type="match status" value="3"/>
</dbReference>
<feature type="transmembrane region" description="Helical" evidence="3">
    <location>
        <begin position="449"/>
        <end position="466"/>
    </location>
</feature>
<dbReference type="Gene3D" id="1.25.40.20">
    <property type="entry name" value="Ankyrin repeat-containing domain"/>
    <property type="match status" value="1"/>
</dbReference>
<proteinExistence type="predicted"/>
<evidence type="ECO:0000259" key="4">
    <source>
        <dbReference type="Pfam" id="PF13962"/>
    </source>
</evidence>
<evidence type="ECO:0000313" key="5">
    <source>
        <dbReference type="EMBL" id="KAK4264018.1"/>
    </source>
</evidence>
<sequence length="606" mass="68192">MMAEEVGFDMGILYKAISENNWPAVKEFIDHHPRALNHELVASTGETPLHVAVKFGHLSMVEELVRFVAPEYLEKVDAHGYTPLGIAASHRGIIPIAKCLVDKNSGLLDIRNGNLKLIPVTLAFRVGLIEMGRYLYSVTPLDVFIRKNDPMGPSFLRGCFVTGDLDIALDLLQKCEELIFAADYGYSTIEHIAFYLSDSLNKRQLRFWKQWVYHYIKIPSTTATNNFCVDMQQEGEMNNKAKGVNLLQWLISLPYNLSGMKEIYNLKLQHTRATEILNVACKNLTFLSEDKTHMIAKALLTAAKLGNAEFFSKVSTANPELISMVTFSQQKGHAFFNAVEYRQAEIFNLLRGFHFRNVVAAMFTEDNNNLLHMAAKLAPASQLNRIPGAALQMQREWQWFKAVENVVNPGIELRLNKEGLTPLDYFKKNHKELRDEGEKWMKDTASSCSIVGALIVTIMFAAAFTVPGGNDQTSGYPVFLKEKLFKVFLISDALSMFASTTSVLTFLGILTSRYAEEDFLYSLPTKLIIGLSALFLSIATMLIAFSATIIIMLEHNSSRLWAFLPVIMLASVPLTLFVLLQFPLLVEIISSTYGPDIFKKKVKKWP</sequence>
<protein>
    <recommendedName>
        <fullName evidence="4">PGG domain-containing protein</fullName>
    </recommendedName>
</protein>
<dbReference type="Proteomes" id="UP001293593">
    <property type="component" value="Unassembled WGS sequence"/>
</dbReference>
<dbReference type="PROSITE" id="PS50088">
    <property type="entry name" value="ANK_REPEAT"/>
    <property type="match status" value="1"/>
</dbReference>
<keyword evidence="3" id="KW-0472">Membrane</keyword>
<keyword evidence="3" id="KW-1133">Transmembrane helix</keyword>
<dbReference type="GO" id="GO:0005886">
    <property type="term" value="C:plasma membrane"/>
    <property type="evidence" value="ECO:0007669"/>
    <property type="project" value="UniProtKB-SubCell"/>
</dbReference>
<gene>
    <name evidence="5" type="ORF">QN277_029360</name>
</gene>
<dbReference type="Pfam" id="PF13962">
    <property type="entry name" value="PGG"/>
    <property type="match status" value="1"/>
</dbReference>
<feature type="domain" description="PGG" evidence="4">
    <location>
        <begin position="438"/>
        <end position="551"/>
    </location>
</feature>
<keyword evidence="3" id="KW-0812">Transmembrane</keyword>
<dbReference type="InterPro" id="IPR002110">
    <property type="entry name" value="Ankyrin_rpt"/>
</dbReference>
<evidence type="ECO:0000256" key="3">
    <source>
        <dbReference type="SAM" id="Phobius"/>
    </source>
</evidence>
<evidence type="ECO:0000313" key="6">
    <source>
        <dbReference type="Proteomes" id="UP001293593"/>
    </source>
</evidence>
<keyword evidence="2" id="KW-0040">ANK repeat</keyword>
<feature type="repeat" description="ANK" evidence="2">
    <location>
        <begin position="44"/>
        <end position="66"/>
    </location>
</feature>
<comment type="subcellular location">
    <subcellularLocation>
        <location evidence="1">Cell membrane</location>
        <topology evidence="1">Peripheral membrane protein</topology>
        <orientation evidence="1">Cytoplasmic side</orientation>
    </subcellularLocation>
</comment>
<dbReference type="InterPro" id="IPR026961">
    <property type="entry name" value="PGG_dom"/>
</dbReference>
<dbReference type="PANTHER" id="PTHR24177:SF329">
    <property type="entry name" value="ANKYRIN REPEAT PROTEIN"/>
    <property type="match status" value="1"/>
</dbReference>
<feature type="transmembrane region" description="Helical" evidence="3">
    <location>
        <begin position="527"/>
        <end position="553"/>
    </location>
</feature>
<comment type="caution">
    <text evidence="5">The sequence shown here is derived from an EMBL/GenBank/DDBJ whole genome shotgun (WGS) entry which is preliminary data.</text>
</comment>
<evidence type="ECO:0000256" key="2">
    <source>
        <dbReference type="PROSITE-ProRule" id="PRU00023"/>
    </source>
</evidence>
<dbReference type="InterPro" id="IPR036770">
    <property type="entry name" value="Ankyrin_rpt-contain_sf"/>
</dbReference>
<feature type="transmembrane region" description="Helical" evidence="3">
    <location>
        <begin position="487"/>
        <end position="507"/>
    </location>
</feature>
<dbReference type="PROSITE" id="PS50297">
    <property type="entry name" value="ANK_REP_REGION"/>
    <property type="match status" value="1"/>
</dbReference>
<keyword evidence="6" id="KW-1185">Reference proteome</keyword>
<dbReference type="EMBL" id="JAWXYG010000009">
    <property type="protein sequence ID" value="KAK4264018.1"/>
    <property type="molecule type" value="Genomic_DNA"/>
</dbReference>
<name>A0AAE1J6V5_9FABA</name>
<dbReference type="AlphaFoldDB" id="A0AAE1J6V5"/>
<reference evidence="5" key="1">
    <citation type="submission" date="2023-10" db="EMBL/GenBank/DDBJ databases">
        <title>Chromosome-level genome of the transformable northern wattle, Acacia crassicarpa.</title>
        <authorList>
            <person name="Massaro I."/>
            <person name="Sinha N.R."/>
            <person name="Poethig S."/>
            <person name="Leichty A.R."/>
        </authorList>
    </citation>
    <scope>NUCLEOTIDE SEQUENCE</scope>
    <source>
        <strain evidence="5">Acra3RX</strain>
        <tissue evidence="5">Leaf</tissue>
    </source>
</reference>
<dbReference type="PANTHER" id="PTHR24177">
    <property type="entry name" value="CASKIN"/>
    <property type="match status" value="1"/>
</dbReference>
<accession>A0AAE1J6V5</accession>